<dbReference type="Pfam" id="PF00011">
    <property type="entry name" value="HSP20"/>
    <property type="match status" value="1"/>
</dbReference>
<evidence type="ECO:0000259" key="3">
    <source>
        <dbReference type="PROSITE" id="PS01031"/>
    </source>
</evidence>
<evidence type="ECO:0000313" key="5">
    <source>
        <dbReference type="Proteomes" id="UP000273809"/>
    </source>
</evidence>
<dbReference type="InterPro" id="IPR031107">
    <property type="entry name" value="Small_HSP"/>
</dbReference>
<organism evidence="4 5">
    <name type="scientific">Aliarcobacter cryaerophilus ATCC 43158</name>
    <dbReference type="NCBI Taxonomy" id="1032070"/>
    <lineage>
        <taxon>Bacteria</taxon>
        <taxon>Pseudomonadati</taxon>
        <taxon>Campylobacterota</taxon>
        <taxon>Epsilonproteobacteria</taxon>
        <taxon>Campylobacterales</taxon>
        <taxon>Arcobacteraceae</taxon>
        <taxon>Aliarcobacter</taxon>
    </lineage>
</organism>
<evidence type="ECO:0000313" key="4">
    <source>
        <dbReference type="EMBL" id="AYJ81100.1"/>
    </source>
</evidence>
<reference evidence="4 5" key="1">
    <citation type="submission" date="2018-10" db="EMBL/GenBank/DDBJ databases">
        <title>Complete genome sequences of Arcobacter cryaerophilus strains ATCC 43158 and ATCC 49615.</title>
        <authorList>
            <person name="Miller W.G."/>
            <person name="Yee E."/>
            <person name="Bono J.L."/>
        </authorList>
    </citation>
    <scope>NUCLEOTIDE SEQUENCE [LARGE SCALE GENOMIC DNA]</scope>
    <source>
        <strain evidence="4 5">ATCC 43158</strain>
    </source>
</reference>
<gene>
    <name evidence="4" type="ORF">ACRYA_2012</name>
</gene>
<dbReference type="Gene3D" id="2.60.40.790">
    <property type="match status" value="1"/>
</dbReference>
<dbReference type="KEGG" id="acre:ACRYA_2012"/>
<dbReference type="EMBL" id="CP032823">
    <property type="protein sequence ID" value="AYJ81100.1"/>
    <property type="molecule type" value="Genomic_DNA"/>
</dbReference>
<dbReference type="PANTHER" id="PTHR11527">
    <property type="entry name" value="HEAT-SHOCK PROTEIN 20 FAMILY MEMBER"/>
    <property type="match status" value="1"/>
</dbReference>
<dbReference type="PROSITE" id="PS01031">
    <property type="entry name" value="SHSP"/>
    <property type="match status" value="1"/>
</dbReference>
<dbReference type="SUPFAM" id="SSF49764">
    <property type="entry name" value="HSP20-like chaperones"/>
    <property type="match status" value="1"/>
</dbReference>
<evidence type="ECO:0000256" key="1">
    <source>
        <dbReference type="PROSITE-ProRule" id="PRU00285"/>
    </source>
</evidence>
<dbReference type="CDD" id="cd06464">
    <property type="entry name" value="ACD_sHsps-like"/>
    <property type="match status" value="1"/>
</dbReference>
<dbReference type="InterPro" id="IPR002068">
    <property type="entry name" value="A-crystallin/Hsp20_dom"/>
</dbReference>
<dbReference type="RefSeq" id="WP_105917025.1">
    <property type="nucleotide sequence ID" value="NZ_CP021072.1"/>
</dbReference>
<dbReference type="AlphaFoldDB" id="A0AAD0XAD6"/>
<accession>A0AAD0XAD6</accession>
<dbReference type="InterPro" id="IPR008978">
    <property type="entry name" value="HSP20-like_chaperone"/>
</dbReference>
<protein>
    <submittedName>
        <fullName evidence="4">Heat-shock protein Hsp20</fullName>
    </submittedName>
</protein>
<name>A0AAD0XAD6_9BACT</name>
<dbReference type="GeneID" id="56462225"/>
<feature type="domain" description="SHSP" evidence="3">
    <location>
        <begin position="27"/>
        <end position="138"/>
    </location>
</feature>
<proteinExistence type="inferred from homology"/>
<sequence length="138" mass="15749">MLLTKFDPFKQLKEIEKSLYTQVGNSEGVTAFVPTVNTREGEFAYHVDVDLPGVKKEDIKVDLNKGILTISGERKTKEEIKQEDYYKIETYFGKFSRSFTLPDNVDIENIEAKSDNGVLEIVIPKLKDDVSKKSIEIK</sequence>
<dbReference type="Proteomes" id="UP000273809">
    <property type="component" value="Chromosome"/>
</dbReference>
<comment type="similarity">
    <text evidence="1 2">Belongs to the small heat shock protein (HSP20) family.</text>
</comment>
<evidence type="ECO:0000256" key="2">
    <source>
        <dbReference type="RuleBase" id="RU003616"/>
    </source>
</evidence>